<accession>A0ABV8RIH8</accession>
<evidence type="ECO:0000256" key="1">
    <source>
        <dbReference type="SAM" id="Coils"/>
    </source>
</evidence>
<name>A0ABV8RIH8_9SPHN</name>
<comment type="caution">
    <text evidence="2">The sequence shown here is derived from an EMBL/GenBank/DDBJ whole genome shotgun (WGS) entry which is preliminary data.</text>
</comment>
<dbReference type="RefSeq" id="WP_381424299.1">
    <property type="nucleotide sequence ID" value="NZ_JBHSDH010000013.1"/>
</dbReference>
<evidence type="ECO:0000313" key="2">
    <source>
        <dbReference type="EMBL" id="MFC4293078.1"/>
    </source>
</evidence>
<dbReference type="EMBL" id="JBHSDH010000013">
    <property type="protein sequence ID" value="MFC4293078.1"/>
    <property type="molecule type" value="Genomic_DNA"/>
</dbReference>
<keyword evidence="1" id="KW-0175">Coiled coil</keyword>
<dbReference type="Proteomes" id="UP001595887">
    <property type="component" value="Unassembled WGS sequence"/>
</dbReference>
<evidence type="ECO:0000313" key="3">
    <source>
        <dbReference type="Proteomes" id="UP001595887"/>
    </source>
</evidence>
<protein>
    <recommendedName>
        <fullName evidence="4">Type III secretion protein</fullName>
    </recommendedName>
</protein>
<reference evidence="3" key="1">
    <citation type="journal article" date="2019" name="Int. J. Syst. Evol. Microbiol.">
        <title>The Global Catalogue of Microorganisms (GCM) 10K type strain sequencing project: providing services to taxonomists for standard genome sequencing and annotation.</title>
        <authorList>
            <consortium name="The Broad Institute Genomics Platform"/>
            <consortium name="The Broad Institute Genome Sequencing Center for Infectious Disease"/>
            <person name="Wu L."/>
            <person name="Ma J."/>
        </authorList>
    </citation>
    <scope>NUCLEOTIDE SEQUENCE [LARGE SCALE GENOMIC DNA]</scope>
    <source>
        <strain evidence="3">CECT 8531</strain>
    </source>
</reference>
<keyword evidence="3" id="KW-1185">Reference proteome</keyword>
<evidence type="ECO:0008006" key="4">
    <source>
        <dbReference type="Google" id="ProtNLM"/>
    </source>
</evidence>
<sequence length="165" mass="18690">MTSNDRIDRVAQARKVTAARLMKAEQLLSRALQAHGAARHGLESAAAAVHDSRARLLHAKEEMRGEPQSEHLRIWAGETEKQLDQALEKEAEAREILAEAEIELQQRRRMVKASEARIEALQREHKQLLRRQQERQDEAAADDMHKIKQQPEAIGAAQKIAGAFR</sequence>
<organism evidence="2 3">
    <name type="scientific">Sphingorhabdus arenilitoris</name>
    <dbReference type="NCBI Taxonomy" id="1490041"/>
    <lineage>
        <taxon>Bacteria</taxon>
        <taxon>Pseudomonadati</taxon>
        <taxon>Pseudomonadota</taxon>
        <taxon>Alphaproteobacteria</taxon>
        <taxon>Sphingomonadales</taxon>
        <taxon>Sphingomonadaceae</taxon>
        <taxon>Sphingorhabdus</taxon>
    </lineage>
</organism>
<feature type="coiled-coil region" evidence="1">
    <location>
        <begin position="76"/>
        <end position="138"/>
    </location>
</feature>
<gene>
    <name evidence="2" type="ORF">ACFOWX_11695</name>
</gene>
<proteinExistence type="predicted"/>